<evidence type="ECO:0000313" key="9">
    <source>
        <dbReference type="Proteomes" id="UP000199417"/>
    </source>
</evidence>
<sequence>MYSQVIEKRAIAVSVVDGDLRLTVDDAVVEVAAVWLRDACTGAASRDAVSGQRLFNIVDLPEDLRVREARVHGDRVEVEFAPDGHRSTFGLDALIAAKSPDPLSDSRTEHGKRLWRKASEMSPLRSYDWAGYLTDPAPALHDVVERGFALLRGVPTEPGQVTKVAETFGFVRETNYGRLFDVRVEENAVNLAFTGLAISPHTDNPYRDPVPTLQLLHCLHNASVGGESGLVDGFAAAATLRERNFRAFEILTRTAVTYRFDSPVAHLGAVTPLISLDESGRIREIRFNNRSMVVPRRHPDLAREFYRAYREFAELLYAPEAQLNFHLGAGDCLIFDNTRLLHARTAFAAAGGRHLQGTYADLDGLLSTLQTYQETR</sequence>
<proteinExistence type="inferred from homology"/>
<organism evidence="8 9">
    <name type="scientific">Rhodococcus tukisamuensis</name>
    <dbReference type="NCBI Taxonomy" id="168276"/>
    <lineage>
        <taxon>Bacteria</taxon>
        <taxon>Bacillati</taxon>
        <taxon>Actinomycetota</taxon>
        <taxon>Actinomycetes</taxon>
        <taxon>Mycobacteriales</taxon>
        <taxon>Nocardiaceae</taxon>
        <taxon>Rhodococcus</taxon>
    </lineage>
</organism>
<keyword evidence="6" id="KW-0408">Iron</keyword>
<evidence type="ECO:0000256" key="4">
    <source>
        <dbReference type="ARBA" id="ARBA00022964"/>
    </source>
</evidence>
<dbReference type="InterPro" id="IPR050411">
    <property type="entry name" value="AlphaKG_dependent_hydroxylases"/>
</dbReference>
<dbReference type="PANTHER" id="PTHR10696:SF25">
    <property type="entry name" value="OXIDOREDUCTASE AIM17-RELATED"/>
    <property type="match status" value="1"/>
</dbReference>
<dbReference type="SUPFAM" id="SSF51197">
    <property type="entry name" value="Clavaminate synthase-like"/>
    <property type="match status" value="1"/>
</dbReference>
<gene>
    <name evidence="8" type="ORF">SAMN05444580_103140</name>
</gene>
<feature type="domain" description="TauD/TfdA-like" evidence="7">
    <location>
        <begin position="137"/>
        <end position="359"/>
    </location>
</feature>
<comment type="similarity">
    <text evidence="2">Belongs to the gamma-BBH/TMLD family.</text>
</comment>
<evidence type="ECO:0000313" key="8">
    <source>
        <dbReference type="EMBL" id="SDD16189.1"/>
    </source>
</evidence>
<dbReference type="InterPro" id="IPR038492">
    <property type="entry name" value="GBBH-like_N_sf"/>
</dbReference>
<dbReference type="PANTHER" id="PTHR10696">
    <property type="entry name" value="GAMMA-BUTYROBETAINE HYDROXYLASE-RELATED"/>
    <property type="match status" value="1"/>
</dbReference>
<dbReference type="InterPro" id="IPR042098">
    <property type="entry name" value="TauD-like_sf"/>
</dbReference>
<dbReference type="GO" id="GO:0051213">
    <property type="term" value="F:dioxygenase activity"/>
    <property type="evidence" value="ECO:0007669"/>
    <property type="project" value="UniProtKB-KW"/>
</dbReference>
<dbReference type="GO" id="GO:0045329">
    <property type="term" value="P:carnitine biosynthetic process"/>
    <property type="evidence" value="ECO:0007669"/>
    <property type="project" value="TreeGrafter"/>
</dbReference>
<dbReference type="STRING" id="168276.SAMN05444580_103140"/>
<reference evidence="8 9" key="1">
    <citation type="submission" date="2016-10" db="EMBL/GenBank/DDBJ databases">
        <authorList>
            <person name="de Groot N.N."/>
        </authorList>
    </citation>
    <scope>NUCLEOTIDE SEQUENCE [LARGE SCALE GENOMIC DNA]</scope>
    <source>
        <strain evidence="8 9">JCM 11308</strain>
    </source>
</reference>
<dbReference type="GO" id="GO:0046872">
    <property type="term" value="F:metal ion binding"/>
    <property type="evidence" value="ECO:0007669"/>
    <property type="project" value="UniProtKB-KW"/>
</dbReference>
<evidence type="ECO:0000256" key="6">
    <source>
        <dbReference type="ARBA" id="ARBA00023004"/>
    </source>
</evidence>
<dbReference type="Pfam" id="PF02668">
    <property type="entry name" value="TauD"/>
    <property type="match status" value="1"/>
</dbReference>
<evidence type="ECO:0000256" key="1">
    <source>
        <dbReference type="ARBA" id="ARBA00001954"/>
    </source>
</evidence>
<dbReference type="RefSeq" id="WP_092775943.1">
    <property type="nucleotide sequence ID" value="NZ_FNAB01000003.1"/>
</dbReference>
<protein>
    <submittedName>
        <fullName evidence="8">Gamma-butyrobetaine dioxygenase</fullName>
    </submittedName>
</protein>
<dbReference type="InterPro" id="IPR003819">
    <property type="entry name" value="TauD/TfdA-like"/>
</dbReference>
<evidence type="ECO:0000256" key="3">
    <source>
        <dbReference type="ARBA" id="ARBA00022723"/>
    </source>
</evidence>
<comment type="cofactor">
    <cofactor evidence="1">
        <name>Fe(2+)</name>
        <dbReference type="ChEBI" id="CHEBI:29033"/>
    </cofactor>
</comment>
<name>A0A1G6SH49_9NOCA</name>
<dbReference type="EMBL" id="FNAB01000003">
    <property type="protein sequence ID" value="SDD16189.1"/>
    <property type="molecule type" value="Genomic_DNA"/>
</dbReference>
<dbReference type="Proteomes" id="UP000199417">
    <property type="component" value="Unassembled WGS sequence"/>
</dbReference>
<dbReference type="Gene3D" id="3.30.2020.30">
    <property type="match status" value="1"/>
</dbReference>
<dbReference type="AlphaFoldDB" id="A0A1G6SH49"/>
<keyword evidence="4 8" id="KW-0223">Dioxygenase</keyword>
<keyword evidence="9" id="KW-1185">Reference proteome</keyword>
<dbReference type="CDD" id="cd00250">
    <property type="entry name" value="CAS_like"/>
    <property type="match status" value="1"/>
</dbReference>
<evidence type="ECO:0000256" key="5">
    <source>
        <dbReference type="ARBA" id="ARBA00023002"/>
    </source>
</evidence>
<dbReference type="Gene3D" id="3.60.130.10">
    <property type="entry name" value="Clavaminate synthase-like"/>
    <property type="match status" value="1"/>
</dbReference>
<keyword evidence="3" id="KW-0479">Metal-binding</keyword>
<evidence type="ECO:0000256" key="2">
    <source>
        <dbReference type="ARBA" id="ARBA00008654"/>
    </source>
</evidence>
<keyword evidence="5" id="KW-0560">Oxidoreductase</keyword>
<evidence type="ECO:0000259" key="7">
    <source>
        <dbReference type="Pfam" id="PF02668"/>
    </source>
</evidence>
<accession>A0A1G6SH49</accession>